<gene>
    <name evidence="3" type="ORF">GQ607_017106</name>
</gene>
<keyword evidence="4" id="KW-1185">Reference proteome</keyword>
<keyword evidence="1" id="KW-0175">Coiled coil</keyword>
<name>A0A8H3ZDM8_9PEZI</name>
<evidence type="ECO:0000256" key="2">
    <source>
        <dbReference type="SAM" id="MobiDB-lite"/>
    </source>
</evidence>
<feature type="compositionally biased region" description="Polar residues" evidence="2">
    <location>
        <begin position="1"/>
        <end position="12"/>
    </location>
</feature>
<sequence>MDSHAKTISASSRPGDYGASTLEGGKADQHHPNTLSPPHYSDKARDIHEAFSKTKAEILRDRRSWHYLDAGLRGQFIMAPFFQPLEDSLLRSVHKTFQHASERSRPLTGEELEIRVLEALVAAMNVNRNLMVIGGTSLVKTIDAVSYQDASEFSKKMSEVESLQRKIALLETNLALVQRENMELKVLNRVQGTSSAAAGIADVFGGR</sequence>
<comment type="caution">
    <text evidence="3">The sequence shown here is derived from an EMBL/GenBank/DDBJ whole genome shotgun (WGS) entry which is preliminary data.</text>
</comment>
<dbReference type="EMBL" id="WOWK01000191">
    <property type="protein sequence ID" value="KAF0315669.1"/>
    <property type="molecule type" value="Genomic_DNA"/>
</dbReference>
<evidence type="ECO:0000313" key="3">
    <source>
        <dbReference type="EMBL" id="KAF0315669.1"/>
    </source>
</evidence>
<evidence type="ECO:0000256" key="1">
    <source>
        <dbReference type="SAM" id="Coils"/>
    </source>
</evidence>
<accession>A0A8H3ZDM8</accession>
<feature type="region of interest" description="Disordered" evidence="2">
    <location>
        <begin position="1"/>
        <end position="42"/>
    </location>
</feature>
<dbReference type="OrthoDB" id="10305882at2759"/>
<feature type="coiled-coil region" evidence="1">
    <location>
        <begin position="153"/>
        <end position="187"/>
    </location>
</feature>
<organism evidence="3 4">
    <name type="scientific">Colletotrichum asianum</name>
    <dbReference type="NCBI Taxonomy" id="702518"/>
    <lineage>
        <taxon>Eukaryota</taxon>
        <taxon>Fungi</taxon>
        <taxon>Dikarya</taxon>
        <taxon>Ascomycota</taxon>
        <taxon>Pezizomycotina</taxon>
        <taxon>Sordariomycetes</taxon>
        <taxon>Hypocreomycetidae</taxon>
        <taxon>Glomerellales</taxon>
        <taxon>Glomerellaceae</taxon>
        <taxon>Colletotrichum</taxon>
        <taxon>Colletotrichum gloeosporioides species complex</taxon>
    </lineage>
</organism>
<dbReference type="Proteomes" id="UP000434172">
    <property type="component" value="Unassembled WGS sequence"/>
</dbReference>
<protein>
    <submittedName>
        <fullName evidence="3">Uncharacterized protein</fullName>
    </submittedName>
</protein>
<evidence type="ECO:0000313" key="4">
    <source>
        <dbReference type="Proteomes" id="UP000434172"/>
    </source>
</evidence>
<dbReference type="AlphaFoldDB" id="A0A8H3ZDM8"/>
<proteinExistence type="predicted"/>
<reference evidence="3 4" key="1">
    <citation type="submission" date="2019-12" db="EMBL/GenBank/DDBJ databases">
        <title>A genome sequence resource for the geographically widespread anthracnose pathogen Colletotrichum asianum.</title>
        <authorList>
            <person name="Meng Y."/>
        </authorList>
    </citation>
    <scope>NUCLEOTIDE SEQUENCE [LARGE SCALE GENOMIC DNA]</scope>
    <source>
        <strain evidence="3 4">ICMP 18580</strain>
    </source>
</reference>